<name>A0A437QQ91_9PROT</name>
<feature type="coiled-coil region" evidence="6">
    <location>
        <begin position="362"/>
        <end position="394"/>
    </location>
</feature>
<keyword evidence="8" id="KW-0812">Transmembrane</keyword>
<dbReference type="Gene3D" id="6.10.340.10">
    <property type="match status" value="1"/>
</dbReference>
<feature type="region of interest" description="Disordered" evidence="7">
    <location>
        <begin position="416"/>
        <end position="448"/>
    </location>
</feature>
<accession>A0A437QQ91</accession>
<dbReference type="Proteomes" id="UP000287447">
    <property type="component" value="Unassembled WGS sequence"/>
</dbReference>
<dbReference type="EMBL" id="SADE01000002">
    <property type="protein sequence ID" value="RVU36684.1"/>
    <property type="molecule type" value="Genomic_DNA"/>
</dbReference>
<dbReference type="InterPro" id="IPR003660">
    <property type="entry name" value="HAMP_dom"/>
</dbReference>
<feature type="compositionally biased region" description="Polar residues" evidence="7">
    <location>
        <begin position="425"/>
        <end position="448"/>
    </location>
</feature>
<keyword evidence="6" id="KW-0175">Coiled coil</keyword>
<gene>
    <name evidence="13" type="ORF">EOI86_16035</name>
</gene>
<keyword evidence="3 5" id="KW-0807">Transducer</keyword>
<comment type="caution">
    <text evidence="13">The sequence shown here is derived from an EMBL/GenBank/DDBJ whole genome shotgun (WGS) entry which is preliminary data.</text>
</comment>
<keyword evidence="2" id="KW-1003">Cell membrane</keyword>
<dbReference type="SMART" id="SM00283">
    <property type="entry name" value="MA"/>
    <property type="match status" value="1"/>
</dbReference>
<dbReference type="CDD" id="cd06225">
    <property type="entry name" value="HAMP"/>
    <property type="match status" value="1"/>
</dbReference>
<dbReference type="InterPro" id="IPR032255">
    <property type="entry name" value="HBM"/>
</dbReference>
<evidence type="ECO:0000256" key="1">
    <source>
        <dbReference type="ARBA" id="ARBA00004429"/>
    </source>
</evidence>
<dbReference type="Pfam" id="PF00672">
    <property type="entry name" value="HAMP"/>
    <property type="match status" value="1"/>
</dbReference>
<dbReference type="SMART" id="SM01358">
    <property type="entry name" value="HBM"/>
    <property type="match status" value="1"/>
</dbReference>
<comment type="subcellular location">
    <subcellularLocation>
        <location evidence="1">Cell inner membrane</location>
        <topology evidence="1">Multi-pass membrane protein</topology>
    </subcellularLocation>
</comment>
<evidence type="ECO:0000256" key="7">
    <source>
        <dbReference type="SAM" id="MobiDB-lite"/>
    </source>
</evidence>
<evidence type="ECO:0000259" key="9">
    <source>
        <dbReference type="PROSITE" id="PS50111"/>
    </source>
</evidence>
<dbReference type="AlphaFoldDB" id="A0A437QQ91"/>
<dbReference type="InterPro" id="IPR004089">
    <property type="entry name" value="MCPsignal_dom"/>
</dbReference>
<feature type="domain" description="T-SNARE coiled-coil homology" evidence="10">
    <location>
        <begin position="564"/>
        <end position="626"/>
    </location>
</feature>
<protein>
    <submittedName>
        <fullName evidence="13">Methyl-accepting chemotaxis protein</fullName>
    </submittedName>
</protein>
<feature type="domain" description="HBM" evidence="12">
    <location>
        <begin position="44"/>
        <end position="284"/>
    </location>
</feature>
<dbReference type="Gene3D" id="1.10.287.950">
    <property type="entry name" value="Methyl-accepting chemotaxis protein"/>
    <property type="match status" value="1"/>
</dbReference>
<evidence type="ECO:0000256" key="8">
    <source>
        <dbReference type="SAM" id="Phobius"/>
    </source>
</evidence>
<keyword evidence="8" id="KW-1133">Transmembrane helix</keyword>
<evidence type="ECO:0000313" key="14">
    <source>
        <dbReference type="Proteomes" id="UP000287447"/>
    </source>
</evidence>
<dbReference type="InterPro" id="IPR024478">
    <property type="entry name" value="HlyB_4HB_MCP"/>
</dbReference>
<dbReference type="SMART" id="SM00304">
    <property type="entry name" value="HAMP"/>
    <property type="match status" value="1"/>
</dbReference>
<dbReference type="Gene3D" id="1.20.1440.210">
    <property type="match status" value="1"/>
</dbReference>
<dbReference type="RefSeq" id="WP_127766160.1">
    <property type="nucleotide sequence ID" value="NZ_SADE01000002.1"/>
</dbReference>
<dbReference type="InterPro" id="IPR000727">
    <property type="entry name" value="T_SNARE_dom"/>
</dbReference>
<dbReference type="PROSITE" id="PS51753">
    <property type="entry name" value="HBM"/>
    <property type="match status" value="1"/>
</dbReference>
<sequence length="668" mass="70882">MKNLKVTTKVFAGFGLLLLLLILISATGSISLWSAGDDFKRYRSTALQTNQAGRVQANLLETRLAAKNFVINGSAESIAAVKERAEKTAALNDELNALINDAARNAEVKVVAKDLSAYLAAFDKVTALQADRNRLVLDGLDKMGPQIERNLTSVLDSAHKAVDVNAAYYAAKTLRTLLLMRLYVTKYLLNNDQAAYERVNTELKDLAANAEKMMLTLRDAEQQKLAKDSIALIENYRTTVRSVHDKIDERNDIIQNTLDRVGPNVAAILEDLKLSIKEEQDTLGPAATAAIELAIKTAIGVSIVALIFAVAAAWVIGFGLSNPIVAMTNAMKSLAEGDLEVDIPGAERRDEIGSMAGAVQVFKDNAIEVKRLESERAEAERRAEEEKRAEMLRLADAFEAAVSGVVNSVSSAAAEMQSSSESMQGTAEQTSHQATTVASAAEQATGNVQTVSTAAEELSSSIREINLQVGQASQVAGRAAGAAQQTTLTIQGLSDAVQKIGDVVNLINDIADQTNLLALNATIEAARAGDAGKGFAVVASEVKSLATQTGNATQEIAAQVASVQTETQQAVSAIMQIGSVIDEINEISAAIASAMEEQGAATQEIARNVDQARAGTQEVSSNISRVSTGTQETGSAAIQVKAAANELGEQSNLLRREVDRFIAEVRAS</sequence>
<dbReference type="PANTHER" id="PTHR32089:SF112">
    <property type="entry name" value="LYSOZYME-LIKE PROTEIN-RELATED"/>
    <property type="match status" value="1"/>
</dbReference>
<feature type="domain" description="Methyl-accepting transducer" evidence="9">
    <location>
        <begin position="405"/>
        <end position="648"/>
    </location>
</feature>
<evidence type="ECO:0000313" key="13">
    <source>
        <dbReference type="EMBL" id="RVU36684.1"/>
    </source>
</evidence>
<evidence type="ECO:0000256" key="4">
    <source>
        <dbReference type="ARBA" id="ARBA00029447"/>
    </source>
</evidence>
<evidence type="ECO:0000259" key="10">
    <source>
        <dbReference type="PROSITE" id="PS50192"/>
    </source>
</evidence>
<evidence type="ECO:0000259" key="12">
    <source>
        <dbReference type="PROSITE" id="PS51753"/>
    </source>
</evidence>
<evidence type="ECO:0000256" key="2">
    <source>
        <dbReference type="ARBA" id="ARBA00022519"/>
    </source>
</evidence>
<dbReference type="GO" id="GO:0005886">
    <property type="term" value="C:plasma membrane"/>
    <property type="evidence" value="ECO:0007669"/>
    <property type="project" value="UniProtKB-SubCell"/>
</dbReference>
<evidence type="ECO:0000256" key="6">
    <source>
        <dbReference type="SAM" id="Coils"/>
    </source>
</evidence>
<dbReference type="Pfam" id="PF00015">
    <property type="entry name" value="MCPsignal"/>
    <property type="match status" value="1"/>
</dbReference>
<proteinExistence type="inferred from homology"/>
<organism evidence="13 14">
    <name type="scientific">Hwanghaeella grinnelliae</name>
    <dbReference type="NCBI Taxonomy" id="2500179"/>
    <lineage>
        <taxon>Bacteria</taxon>
        <taxon>Pseudomonadati</taxon>
        <taxon>Pseudomonadota</taxon>
        <taxon>Alphaproteobacteria</taxon>
        <taxon>Rhodospirillales</taxon>
        <taxon>Rhodospirillaceae</taxon>
        <taxon>Hwanghaeella</taxon>
    </lineage>
</organism>
<dbReference type="GO" id="GO:0007165">
    <property type="term" value="P:signal transduction"/>
    <property type="evidence" value="ECO:0007669"/>
    <property type="project" value="UniProtKB-KW"/>
</dbReference>
<dbReference type="PROSITE" id="PS50111">
    <property type="entry name" value="CHEMOTAXIS_TRANSDUC_2"/>
    <property type="match status" value="1"/>
</dbReference>
<dbReference type="PROSITE" id="PS50885">
    <property type="entry name" value="HAMP"/>
    <property type="match status" value="1"/>
</dbReference>
<evidence type="ECO:0000256" key="3">
    <source>
        <dbReference type="ARBA" id="ARBA00023224"/>
    </source>
</evidence>
<keyword evidence="2" id="KW-0997">Cell inner membrane</keyword>
<feature type="coiled-coil region" evidence="6">
    <location>
        <begin position="189"/>
        <end position="223"/>
    </location>
</feature>
<dbReference type="PANTHER" id="PTHR32089">
    <property type="entry name" value="METHYL-ACCEPTING CHEMOTAXIS PROTEIN MCPB"/>
    <property type="match status" value="1"/>
</dbReference>
<dbReference type="OrthoDB" id="3378718at2"/>
<evidence type="ECO:0000256" key="5">
    <source>
        <dbReference type="PROSITE-ProRule" id="PRU00284"/>
    </source>
</evidence>
<dbReference type="PROSITE" id="PS50192">
    <property type="entry name" value="T_SNARE"/>
    <property type="match status" value="1"/>
</dbReference>
<reference evidence="14" key="1">
    <citation type="submission" date="2019-01" db="EMBL/GenBank/DDBJ databases">
        <title>Gri0909 isolated from a small marine red alga.</title>
        <authorList>
            <person name="Kim J."/>
            <person name="Jeong S.E."/>
            <person name="Jeon C.O."/>
        </authorList>
    </citation>
    <scope>NUCLEOTIDE SEQUENCE [LARGE SCALE GENOMIC DNA]</scope>
    <source>
        <strain evidence="14">Gri0909</strain>
    </source>
</reference>
<dbReference type="SUPFAM" id="SSF58104">
    <property type="entry name" value="Methyl-accepting chemotaxis protein (MCP) signaling domain"/>
    <property type="match status" value="1"/>
</dbReference>
<evidence type="ECO:0000259" key="11">
    <source>
        <dbReference type="PROSITE" id="PS50885"/>
    </source>
</evidence>
<dbReference type="Pfam" id="PF12729">
    <property type="entry name" value="4HB_MCP_1"/>
    <property type="match status" value="1"/>
</dbReference>
<keyword evidence="8" id="KW-0472">Membrane</keyword>
<feature type="transmembrane region" description="Helical" evidence="8">
    <location>
        <begin position="298"/>
        <end position="321"/>
    </location>
</feature>
<feature type="domain" description="HAMP" evidence="11">
    <location>
        <begin position="318"/>
        <end position="371"/>
    </location>
</feature>
<comment type="similarity">
    <text evidence="4">Belongs to the methyl-accepting chemotaxis (MCP) protein family.</text>
</comment>
<keyword evidence="14" id="KW-1185">Reference proteome</keyword>